<comment type="caution">
    <text evidence="2">The sequence shown here is derived from an EMBL/GenBank/DDBJ whole genome shotgun (WGS) entry which is preliminary data.</text>
</comment>
<keyword evidence="3" id="KW-1185">Reference proteome</keyword>
<proteinExistence type="predicted"/>
<organism evidence="2 3">
    <name type="scientific">Paraburkholderia ferrariae</name>
    <dbReference type="NCBI Taxonomy" id="386056"/>
    <lineage>
        <taxon>Bacteria</taxon>
        <taxon>Pseudomonadati</taxon>
        <taxon>Pseudomonadota</taxon>
        <taxon>Betaproteobacteria</taxon>
        <taxon>Burkholderiales</taxon>
        <taxon>Burkholderiaceae</taxon>
        <taxon>Paraburkholderia</taxon>
    </lineage>
</organism>
<name>A0ABU9RTM8_9BURK</name>
<evidence type="ECO:0000256" key="1">
    <source>
        <dbReference type="SAM" id="MobiDB-lite"/>
    </source>
</evidence>
<evidence type="ECO:0000313" key="3">
    <source>
        <dbReference type="Proteomes" id="UP001489897"/>
    </source>
</evidence>
<feature type="compositionally biased region" description="Basic and acidic residues" evidence="1">
    <location>
        <begin position="218"/>
        <end position="227"/>
    </location>
</feature>
<evidence type="ECO:0000313" key="2">
    <source>
        <dbReference type="EMBL" id="MEM5423430.1"/>
    </source>
</evidence>
<reference evidence="2 3" key="1">
    <citation type="submission" date="2024-01" db="EMBL/GenBank/DDBJ databases">
        <title>The diversity of rhizobia nodulating Mimosa spp. in eleven states of Brazil covering several biomes is determined by host plant, location, and edaphic factors.</title>
        <authorList>
            <person name="Rouws L."/>
            <person name="Barauna A."/>
            <person name="Beukes C."/>
            <person name="De Faria S.M."/>
            <person name="Gross E."/>
            <person name="Dos Reis Junior F.B."/>
            <person name="Simon M."/>
            <person name="Maluk M."/>
            <person name="Odee D.W."/>
            <person name="Kenicer G."/>
            <person name="Young J.P.W."/>
            <person name="Reis V.M."/>
            <person name="Zilli J."/>
            <person name="James E.K."/>
        </authorList>
    </citation>
    <scope>NUCLEOTIDE SEQUENCE [LARGE SCALE GENOMIC DNA]</scope>
    <source>
        <strain evidence="2 3">JPY167</strain>
    </source>
</reference>
<protein>
    <submittedName>
        <fullName evidence="2">Uncharacterized protein</fullName>
    </submittedName>
</protein>
<sequence>MSVTTAAAASVEYREQSTPPDVCHGIVAKRTEATGQISVGAAAGNACVCQPAGAGPRAAAARPAPPSGDHKDQDDDGALKAGAAMLGLWPKDSGNHTGHVVTGQIVRNVRHEPVAAAHAPEGGSHHAFSYGRHANVWHAPSTVARTTTDAPPHRASTGNSKDNTRHKPVAGARLAAKIPPHSDGSRRSLATAAAHPVPHHRLIVETKPMQPKVLPNSPRRELPPILS</sequence>
<gene>
    <name evidence="2" type="ORF">VSR73_20465</name>
</gene>
<feature type="region of interest" description="Disordered" evidence="1">
    <location>
        <begin position="144"/>
        <end position="227"/>
    </location>
</feature>
<dbReference type="EMBL" id="JAYMRV010000006">
    <property type="protein sequence ID" value="MEM5423430.1"/>
    <property type="molecule type" value="Genomic_DNA"/>
</dbReference>
<dbReference type="RefSeq" id="WP_342948102.1">
    <property type="nucleotide sequence ID" value="NZ_JAYMRV010000006.1"/>
</dbReference>
<feature type="region of interest" description="Disordered" evidence="1">
    <location>
        <begin position="53"/>
        <end position="77"/>
    </location>
</feature>
<dbReference type="Proteomes" id="UP001489897">
    <property type="component" value="Unassembled WGS sequence"/>
</dbReference>
<feature type="region of interest" description="Disordered" evidence="1">
    <location>
        <begin position="1"/>
        <end position="20"/>
    </location>
</feature>
<feature type="compositionally biased region" description="Low complexity" evidence="1">
    <location>
        <begin position="53"/>
        <end position="62"/>
    </location>
</feature>
<accession>A0ABU9RTM8</accession>